<dbReference type="Proteomes" id="UP001212997">
    <property type="component" value="Unassembled WGS sequence"/>
</dbReference>
<feature type="compositionally biased region" description="Polar residues" evidence="3">
    <location>
        <begin position="109"/>
        <end position="130"/>
    </location>
</feature>
<evidence type="ECO:0000256" key="2">
    <source>
        <dbReference type="ARBA" id="ARBA00022553"/>
    </source>
</evidence>
<accession>A0AAD5V3C5</accession>
<dbReference type="InterPro" id="IPR011993">
    <property type="entry name" value="PH-like_dom_sf"/>
</dbReference>
<evidence type="ECO:0000256" key="1">
    <source>
        <dbReference type="ARBA" id="ARBA00022468"/>
    </source>
</evidence>
<dbReference type="InterPro" id="IPR036865">
    <property type="entry name" value="CRAL-TRIO_dom_sf"/>
</dbReference>
<dbReference type="Gene3D" id="3.40.525.10">
    <property type="entry name" value="CRAL-TRIO lipid binding domain"/>
    <property type="match status" value="1"/>
</dbReference>
<evidence type="ECO:0000313" key="5">
    <source>
        <dbReference type="EMBL" id="KAJ3485211.1"/>
    </source>
</evidence>
<dbReference type="Pfam" id="PF00616">
    <property type="entry name" value="RasGAP"/>
    <property type="match status" value="1"/>
</dbReference>
<evidence type="ECO:0000256" key="3">
    <source>
        <dbReference type="SAM" id="MobiDB-lite"/>
    </source>
</evidence>
<keyword evidence="2" id="KW-0597">Phosphoprotein</keyword>
<dbReference type="GO" id="GO:0005096">
    <property type="term" value="F:GTPase activator activity"/>
    <property type="evidence" value="ECO:0007669"/>
    <property type="project" value="UniProtKB-KW"/>
</dbReference>
<gene>
    <name evidence="5" type="ORF">NLI96_g5121</name>
</gene>
<name>A0AAD5V3C5_9APHY</name>
<dbReference type="PANTHER" id="PTHR10194">
    <property type="entry name" value="RAS GTPASE-ACTIVATING PROTEINS"/>
    <property type="match status" value="1"/>
</dbReference>
<dbReference type="Pfam" id="PF14225">
    <property type="entry name" value="MOR2-PAG1_C"/>
    <property type="match status" value="1"/>
</dbReference>
<dbReference type="InterPro" id="IPR039360">
    <property type="entry name" value="Ras_GTPase"/>
</dbReference>
<dbReference type="SUPFAM" id="SSF48350">
    <property type="entry name" value="GTPase activation domain, GAP"/>
    <property type="match status" value="1"/>
</dbReference>
<evidence type="ECO:0000259" key="4">
    <source>
        <dbReference type="PROSITE" id="PS50018"/>
    </source>
</evidence>
<dbReference type="Pfam" id="PF13716">
    <property type="entry name" value="CRAL_TRIO_2"/>
    <property type="match status" value="1"/>
</dbReference>
<feature type="region of interest" description="Disordered" evidence="3">
    <location>
        <begin position="100"/>
        <end position="147"/>
    </location>
</feature>
<dbReference type="Gene3D" id="1.10.506.10">
    <property type="entry name" value="GTPase Activation - p120gap, domain 1"/>
    <property type="match status" value="2"/>
</dbReference>
<dbReference type="InterPro" id="IPR008936">
    <property type="entry name" value="Rho_GTPase_activation_prot"/>
</dbReference>
<keyword evidence="6" id="KW-1185">Reference proteome</keyword>
<dbReference type="EMBL" id="JANAWD010000161">
    <property type="protein sequence ID" value="KAJ3485211.1"/>
    <property type="molecule type" value="Genomic_DNA"/>
</dbReference>
<dbReference type="InterPro" id="IPR001936">
    <property type="entry name" value="RasGAP_dom"/>
</dbReference>
<keyword evidence="1" id="KW-0343">GTPase activation</keyword>
<comment type="caution">
    <text evidence="5">The sequence shown here is derived from an EMBL/GenBank/DDBJ whole genome shotgun (WGS) entry which is preliminary data.</text>
</comment>
<reference evidence="5" key="1">
    <citation type="submission" date="2022-07" db="EMBL/GenBank/DDBJ databases">
        <title>Genome Sequence of Physisporinus lineatus.</title>
        <authorList>
            <person name="Buettner E."/>
        </authorList>
    </citation>
    <scope>NUCLEOTIDE SEQUENCE</scope>
    <source>
        <strain evidence="5">VT162</strain>
    </source>
</reference>
<dbReference type="PROSITE" id="PS00509">
    <property type="entry name" value="RAS_GTPASE_ACTIV_1"/>
    <property type="match status" value="1"/>
</dbReference>
<dbReference type="Gene3D" id="2.30.29.30">
    <property type="entry name" value="Pleckstrin-homology domain (PH domain)/Phosphotyrosine-binding domain (PTB)"/>
    <property type="match status" value="1"/>
</dbReference>
<dbReference type="InterPro" id="IPR023152">
    <property type="entry name" value="RasGAP_CS"/>
</dbReference>
<dbReference type="PROSITE" id="PS50018">
    <property type="entry name" value="RAS_GTPASE_ACTIV_2"/>
    <property type="match status" value="1"/>
</dbReference>
<dbReference type="SMART" id="SM00323">
    <property type="entry name" value="RasGAP"/>
    <property type="match status" value="1"/>
</dbReference>
<dbReference type="SUPFAM" id="SSF48371">
    <property type="entry name" value="ARM repeat"/>
    <property type="match status" value="1"/>
</dbReference>
<dbReference type="InterPro" id="IPR016024">
    <property type="entry name" value="ARM-type_fold"/>
</dbReference>
<protein>
    <recommendedName>
        <fullName evidence="4">Ras-GAP domain-containing protein</fullName>
    </recommendedName>
</protein>
<evidence type="ECO:0000313" key="6">
    <source>
        <dbReference type="Proteomes" id="UP001212997"/>
    </source>
</evidence>
<dbReference type="InterPro" id="IPR001251">
    <property type="entry name" value="CRAL-TRIO_dom"/>
</dbReference>
<organism evidence="5 6">
    <name type="scientific">Meripilus lineatus</name>
    <dbReference type="NCBI Taxonomy" id="2056292"/>
    <lineage>
        <taxon>Eukaryota</taxon>
        <taxon>Fungi</taxon>
        <taxon>Dikarya</taxon>
        <taxon>Basidiomycota</taxon>
        <taxon>Agaricomycotina</taxon>
        <taxon>Agaricomycetes</taxon>
        <taxon>Polyporales</taxon>
        <taxon>Meripilaceae</taxon>
        <taxon>Meripilus</taxon>
    </lineage>
</organism>
<sequence>MPATPQQKVVYVLVNRLKNKLPCNAGITLIDLEEEQAVQQAVESLVELAKDSLDIIAWALTEQLDKLAKQTDNHGYRTLDVLQSQLFILKVLALAMSSRAADQDDGRSNSRMGLQGTSASLPDSPGPSTSRRGRHASSEKMNVSPIPSELPALDDNCARYVLSVMIVFLRQTAPPHQRLMSAANINFNASYHDFESVEATEPPTALDQLASDGLPSSRPKALFEFKHPSHASLKSNDTPSISSGSGNYLPPNVYEKTSSVVSGSMLSLNSLIAKFAGRIVYYLSASNWHVVFFRIKTKIHNLANSSEDDPDIVDLQLLTHCSLDRARLVQSLQELSSLLVNIKREAQYALASPLRNAIWNWIGNCPEEYNETYSSHRRLEGAPERVFDILYELHDTINKITVWPALTALMCISSDRIKAEYQFNSIGITRVPNRRERNFAQQLTHAMSSHGRGSEVAMICALDICRAASRIRPPEHNTTMPVAARTSENPMLNMAADIADDVKRTLMNWGNSQRPFWDCPDEIDVGLIGDALVTLYRFLPTDEAIDFFVDAMRPERSDAVKICAIKAIITLISEASQLPWQPSLDPLRDAAAGRLAGVYGHAVLRRSEIDENGNIKKPAPRPKAKRYTSETMPDRELLSLAALALYRADIWWYLCTLAMEQEPIWIPLCIDLWLTPGDPSVKISMNRTTRYAIETIARMPPTHKHFGPCSGWMAHASSGTLAALCNCLLQARTDFKMQRMYIAMALEMMYRFVRPMPEHIREIQRTAERVPAFAIAEIAFIVSMTSADRTVSAMACQGLRLLAQAERQRNAPVYPAFSEDERVKRHPVYDQLGGDQKSVLGRVAHQKRIRRLIRTIALPSPVHMAVWQECYWRWCALNEIAMRMSLEGDALDHLPTGDNGLTAEERQAQWQNLTLFMAAFGSAGGKEGYDSSSLASMVPAYYLPDQMRVLRDPQDLLTIFLTQLINLLVADSGQARDVARDALGGELNPRLYARIWRELDLVLHQVTEGESFDWGHLAIFLDQFIGIVTILADNVKSLEEMHGVDMSSTLLTLANFIVRYQDPASHRLKLKFCALCESVFDPNEDISLRKDSGTRQSIVDFIIEWVQDPLNMPNDESIRVQRELNLNTLRTAVKLFDRLQLQPADGTISEDTSHVVSRLFIRYTNFLLKVWEYGRSDVMVRDDGMSEKSALSQMRPYQKDGELRELIISGLASLISANTDFGVKHCLPMAYDVDPVKQTIFTHVFARVLGRGIQLNPRESTPGSSRQSKLCELIKGPDTSLALAICEVCPTSEVESIISVLLNIFDTRSSLMNLLKAMIDKEVSRTENDTELFRGNSMYTRFLSAFAKLYGYNYLRNLIAPLVKIMTTIPPGHSYDLDPSKCGEQQTVINQKSVELVASNFLDIITSSVPAFPSMFRELCAHIAKVVNEVWPEAKFAALGAFIFLRFISPAIVSPDKVDVEKPSDPVIQRGLLTIAKITQNLANNIFFGKEPYMIALNDFLEANIVNVTRFLSEINVCAIAIRLLSLHLSSYQKFTPPSNEEDQEEWLETAYDESDTIILHRFFDKHADKIGKELLSSSKPADQAAVEDPNSINGKSSWQAICAAIVENTTPLAGPTPATANSHEHPEYLELMARYGHRDTSPVENIFIEAVVPKTSNAVFVLSVSKIDVEVLDIELLLFYIFKTLTSQALIERDFEIIFDFTSFSSASHIPTRWIKLAHEVIPTDIRSRFMISHILTPNDLALKYIRRLSNLASGAAFSDKHDTHLSVRDLLRHLPEGTALPSLDYALALEQEAKDEFTEVTLRQGHPMRIPVSLVIATSHLRVTTNKPFSTQMCRATEIIPLVDISDVYNVQSQDAHEFIIRKIRHGSTLYFTSLQREIIVKTIRAAKGSIRNVQLPVAERFSKLSNVVATLLHVGMLNIGSSDDELRIAAYDLLCAVCTYLDFEGRPVVPSKTVFIPGHPGPFVTQLSEKLALFAPHLTLDFINEVAAGMDKTSVSQRINCLQYMGPWVKNLALFVDPANRLYEHSATKFRDCIRVLIDLTLADNEIYAMVQKHIWTEMGKLDSTVVNVVLEELMRAAVDGGIGSQRCEVVADIMTGITSINVRGRIFARLRKVLGKTSSKLTKNLADNPHWMEIACLTRLALVANYNPRNLTHAQLFVPEAAHLVTLIAATGDILVRTSVYGIVVNLLQAVYLARMGESGANPEMRALLDECATPENLRSFGLMRPNPTSDYVPYRPPNDKSFIDALENLTHLLNRIMIVISGGTGLLNVWRARWMSLVTSSAFQLSPAVQTRAFVSLGVLATSDVDDDLLYQMLVAFKTALSQSHESDITSVVSMLRCIYRVVPALPFNSRYLPQLFWLAVALLQSSHMGIYIEAINLLCATLERMDEHGAFKERGVAATLLESRVPLEEIAGQLDQILGLSFEASFAFSLSSVIFKGIRHSGLRESVSTTLRSLLRVTVHSCSDPHHADDGPGAAMCPEILAYFLALIPVSTTPDAFMALLRETAVDESWLSDDILPSELDDDAAVKMPPGLINTSDQNIALYMTSFIGAILTTSQGDDKETEMLYNILSDIANTHPETIAVTFDMLSDKIKDAFANASRPSILSSVSNVFRVAMQEPHRNAQLRGSASTLSTVDETNGVGSRHDHVLKDLGMHGVANTFQFLPSNRGQATKMINWISELVMRIVE</sequence>
<dbReference type="InterPro" id="IPR025481">
    <property type="entry name" value="Cell_Morphogen_C"/>
</dbReference>
<feature type="domain" description="Ras-GAP" evidence="4">
    <location>
        <begin position="1293"/>
        <end position="1484"/>
    </location>
</feature>
<proteinExistence type="predicted"/>
<dbReference type="PANTHER" id="PTHR10194:SF142">
    <property type="entry name" value="NEUROFIBROMIN"/>
    <property type="match status" value="1"/>
</dbReference>